<comment type="caution">
    <text evidence="2">The sequence shown here is derived from an EMBL/GenBank/DDBJ whole genome shotgun (WGS) entry which is preliminary data.</text>
</comment>
<sequence>MKTTYTLIIFIVVALLQLFIPTQMILKQESILKNGVAYKFKTQPVDPSDPFKGKYINLNYENDTFKIKDTLWQTNEPIFVYLTNDSLGFAEVEAVSRNIIPNKNNYVKAKAGWYSNYSKKLSIKYSFTEYYMEETKAYDAEVVVRNRQRDSLPITTYAIVYIKNGEAVLSAVMVDGISIKNYVENED</sequence>
<evidence type="ECO:0000313" key="2">
    <source>
        <dbReference type="EMBL" id="GAA4960306.1"/>
    </source>
</evidence>
<keyword evidence="1" id="KW-0812">Transmembrane</keyword>
<evidence type="ECO:0000256" key="1">
    <source>
        <dbReference type="SAM" id="Phobius"/>
    </source>
</evidence>
<evidence type="ECO:0000313" key="3">
    <source>
        <dbReference type="Proteomes" id="UP001501692"/>
    </source>
</evidence>
<evidence type="ECO:0008006" key="4">
    <source>
        <dbReference type="Google" id="ProtNLM"/>
    </source>
</evidence>
<keyword evidence="1" id="KW-0472">Membrane</keyword>
<organism evidence="2 3">
    <name type="scientific">Algibacter aquimarinus</name>
    <dbReference type="NCBI Taxonomy" id="1136748"/>
    <lineage>
        <taxon>Bacteria</taxon>
        <taxon>Pseudomonadati</taxon>
        <taxon>Bacteroidota</taxon>
        <taxon>Flavobacteriia</taxon>
        <taxon>Flavobacteriales</taxon>
        <taxon>Flavobacteriaceae</taxon>
        <taxon>Algibacter</taxon>
    </lineage>
</organism>
<dbReference type="EMBL" id="BAABJK010000003">
    <property type="protein sequence ID" value="GAA4960306.1"/>
    <property type="molecule type" value="Genomic_DNA"/>
</dbReference>
<name>A0ABP9H6E3_9FLAO</name>
<keyword evidence="1" id="KW-1133">Transmembrane helix</keyword>
<dbReference type="Pfam" id="PF14345">
    <property type="entry name" value="GDYXXLXY"/>
    <property type="match status" value="1"/>
</dbReference>
<reference evidence="3" key="1">
    <citation type="journal article" date="2019" name="Int. J. Syst. Evol. Microbiol.">
        <title>The Global Catalogue of Microorganisms (GCM) 10K type strain sequencing project: providing services to taxonomists for standard genome sequencing and annotation.</title>
        <authorList>
            <consortium name="The Broad Institute Genomics Platform"/>
            <consortium name="The Broad Institute Genome Sequencing Center for Infectious Disease"/>
            <person name="Wu L."/>
            <person name="Ma J."/>
        </authorList>
    </citation>
    <scope>NUCLEOTIDE SEQUENCE [LARGE SCALE GENOMIC DNA]</scope>
    <source>
        <strain evidence="3">JCM 18287</strain>
    </source>
</reference>
<keyword evidence="3" id="KW-1185">Reference proteome</keyword>
<dbReference type="InterPro" id="IPR025833">
    <property type="entry name" value="GDYXXLXY"/>
</dbReference>
<proteinExistence type="predicted"/>
<feature type="transmembrane region" description="Helical" evidence="1">
    <location>
        <begin position="6"/>
        <end position="26"/>
    </location>
</feature>
<protein>
    <recommendedName>
        <fullName evidence="4">GDYXXLXY protein</fullName>
    </recommendedName>
</protein>
<gene>
    <name evidence="2" type="ORF">GCM10023315_05300</name>
</gene>
<accession>A0ABP9H6E3</accession>
<dbReference type="Proteomes" id="UP001501692">
    <property type="component" value="Unassembled WGS sequence"/>
</dbReference>
<dbReference type="RefSeq" id="WP_345164248.1">
    <property type="nucleotide sequence ID" value="NZ_BAABJK010000003.1"/>
</dbReference>